<dbReference type="EMBL" id="JALXMO010000041">
    <property type="protein sequence ID" value="MCT1607803.1"/>
    <property type="molecule type" value="Genomic_DNA"/>
</dbReference>
<comment type="caution">
    <text evidence="3">The sequence shown here is derived from an EMBL/GenBank/DDBJ whole genome shotgun (WGS) entry which is preliminary data.</text>
</comment>
<dbReference type="Pfam" id="PF00271">
    <property type="entry name" value="Helicase_C"/>
    <property type="match status" value="1"/>
</dbReference>
<accession>A0ABT2HSX7</accession>
<dbReference type="SUPFAM" id="SSF52540">
    <property type="entry name" value="P-loop containing nucleoside triphosphate hydrolases"/>
    <property type="match status" value="2"/>
</dbReference>
<dbReference type="SMART" id="SM00487">
    <property type="entry name" value="DEXDc"/>
    <property type="match status" value="1"/>
</dbReference>
<evidence type="ECO:0000313" key="4">
    <source>
        <dbReference type="Proteomes" id="UP001205046"/>
    </source>
</evidence>
<reference evidence="3 4" key="1">
    <citation type="submission" date="2022-04" db="EMBL/GenBank/DDBJ databases">
        <title>Human microbiome associated bacterial genomes.</title>
        <authorList>
            <person name="Sandstrom S."/>
            <person name="Salamzade R."/>
            <person name="Kalan L.R."/>
        </authorList>
    </citation>
    <scope>NUCLEOTIDE SEQUENCE [LARGE SCALE GENOMIC DNA]</scope>
    <source>
        <strain evidence="4">p3-SID767</strain>
    </source>
</reference>
<dbReference type="Proteomes" id="UP001205046">
    <property type="component" value="Unassembled WGS sequence"/>
</dbReference>
<dbReference type="Gene3D" id="3.40.50.300">
    <property type="entry name" value="P-loop containing nucleotide triphosphate hydrolases"/>
    <property type="match status" value="2"/>
</dbReference>
<dbReference type="InterPro" id="IPR014001">
    <property type="entry name" value="Helicase_ATP-bd"/>
</dbReference>
<evidence type="ECO:0000313" key="3">
    <source>
        <dbReference type="EMBL" id="MCT1607803.1"/>
    </source>
</evidence>
<dbReference type="RefSeq" id="WP_260073671.1">
    <property type="nucleotide sequence ID" value="NZ_JALXMO010000041.1"/>
</dbReference>
<gene>
    <name evidence="3" type="ORF">M3B43_10835</name>
</gene>
<dbReference type="InterPro" id="IPR027417">
    <property type="entry name" value="P-loop_NTPase"/>
</dbReference>
<proteinExistence type="predicted"/>
<name>A0ABT2HSX7_9MICC</name>
<keyword evidence="4" id="KW-1185">Reference proteome</keyword>
<organism evidence="3 4">
    <name type="scientific">Nesterenkonia massiliensis</name>
    <dbReference type="NCBI Taxonomy" id="1232429"/>
    <lineage>
        <taxon>Bacteria</taxon>
        <taxon>Bacillati</taxon>
        <taxon>Actinomycetota</taxon>
        <taxon>Actinomycetes</taxon>
        <taxon>Micrococcales</taxon>
        <taxon>Micrococcaceae</taxon>
        <taxon>Nesterenkonia</taxon>
    </lineage>
</organism>
<dbReference type="InterPro" id="IPR001650">
    <property type="entry name" value="Helicase_C-like"/>
</dbReference>
<feature type="region of interest" description="Disordered" evidence="1">
    <location>
        <begin position="118"/>
        <end position="140"/>
    </location>
</feature>
<sequence>MSAVDLDAVLAGLRDFQIDAVEHVSEQFYGEDAQQRSGRFLIADETGLGKSVIARGVVAKAIRELEADPNVDRITIVYICSNRDLAGQNLGRLNVTGQREIAMATRLSLLAKETARLKESAQEQNHAPQESPEDGAVESPTQKPINLVSFTPGTSFTTASWRQGSAEERALLVLLLDELLEQTSHQQHLTRVMFRGTVSSVQRFSDLYVGGLAEKFDDDGIDPAIRNEFDRLARPEAIPEFIRVREWMADVYPEGHEELDMPAPDVPWDIWHPLQNAISKLRALLARASVQTLQPNLVILDEFQRFKSLLDPERGGESAELADALFSYPDAKVLLLSATPYKPFTRADEDEEDHYEDFLATISFLSGHNPEKVANVRAALSHYRDAVGTGHGAEAAAEEVRAELLPVMSRSERPSLIEERDLVSMRHIDVPVPSAEDLSEWVALADLGKSLGSAVSPEYWKSVPYFVNFMSGYRIGQQLTELPPGPQRQAIAKNLRQMRSLKKTAVERGAELDPGSGPLRALIAETLDQEWWKLLWMPPSMPYLTRGPVYSSVEPGSVTKQVLFSAWSAAPTAIATLLSHEAERRMMGIGKRGRNADAPENATQRFTYRRDEDGQGTSLSTLAIFWPHPNLLSRTDQLQAARENQGLLDPEVLVETLQTRMPGGEPTDWAWQAFFAVPGSFDQEVADLAFTVETERRSGGSLGLESNIAQAQQFAAEHDGGELSHPDLARIAAFSPGSVAYRAVSTIAGEKCTRQGKWRAAFTIAEGLRTLFNRPEVQGLLDQFAEGESRSAPYWRRVLDYCADGNLRAVLDEYLFQLWCETGQAEMDDEKLIALGQEVAAALGLRPARYVAHEADLERTQLPMQARFAVRYGGGEQARSETDSAVARQSVVRSAFNSPFAPFVLASTSVGQEGIDFHWWSHSVVHWNLPSNPVDFEQREGRVNRYGGHAVRKNVARAHWNDVLDSTDACAWRAAFSAAEKVETEEGEFSPWWVYRGESQIQRVLVQYPMSRDIERFEQLRSALTRYRLTLGQPRQEDMVEMLQRQNIDATTVPTINLRPPKALGTAARIGVSS</sequence>
<evidence type="ECO:0000256" key="1">
    <source>
        <dbReference type="SAM" id="MobiDB-lite"/>
    </source>
</evidence>
<feature type="domain" description="Helicase ATP-binding" evidence="2">
    <location>
        <begin position="9"/>
        <end position="365"/>
    </location>
</feature>
<evidence type="ECO:0000259" key="2">
    <source>
        <dbReference type="SMART" id="SM00487"/>
    </source>
</evidence>
<protein>
    <recommendedName>
        <fullName evidence="2">Helicase ATP-binding domain-containing protein</fullName>
    </recommendedName>
</protein>